<evidence type="ECO:0000313" key="3">
    <source>
        <dbReference type="Proteomes" id="UP001516023"/>
    </source>
</evidence>
<feature type="region of interest" description="Disordered" evidence="1">
    <location>
        <begin position="141"/>
        <end position="210"/>
    </location>
</feature>
<dbReference type="EMBL" id="JABMIG020000016">
    <property type="protein sequence ID" value="KAL3803009.1"/>
    <property type="molecule type" value="Genomic_DNA"/>
</dbReference>
<name>A0ABD3QSP7_9STRA</name>
<feature type="compositionally biased region" description="Polar residues" evidence="1">
    <location>
        <begin position="277"/>
        <end position="301"/>
    </location>
</feature>
<accession>A0ABD3QSP7</accession>
<evidence type="ECO:0000256" key="1">
    <source>
        <dbReference type="SAM" id="MobiDB-lite"/>
    </source>
</evidence>
<feature type="region of interest" description="Disordered" evidence="1">
    <location>
        <begin position="1"/>
        <end position="23"/>
    </location>
</feature>
<feature type="region of interest" description="Disordered" evidence="1">
    <location>
        <begin position="268"/>
        <end position="304"/>
    </location>
</feature>
<feature type="region of interest" description="Disordered" evidence="1">
    <location>
        <begin position="74"/>
        <end position="104"/>
    </location>
</feature>
<proteinExistence type="predicted"/>
<gene>
    <name evidence="2" type="ORF">HJC23_011632</name>
</gene>
<feature type="compositionally biased region" description="Basic and acidic residues" evidence="1">
    <location>
        <begin position="341"/>
        <end position="359"/>
    </location>
</feature>
<keyword evidence="3" id="KW-1185">Reference proteome</keyword>
<dbReference type="Proteomes" id="UP001516023">
    <property type="component" value="Unassembled WGS sequence"/>
</dbReference>
<reference evidence="2 3" key="1">
    <citation type="journal article" date="2020" name="G3 (Bethesda)">
        <title>Improved Reference Genome for Cyclotella cryptica CCMP332, a Model for Cell Wall Morphogenesis, Salinity Adaptation, and Lipid Production in Diatoms (Bacillariophyta).</title>
        <authorList>
            <person name="Roberts W.R."/>
            <person name="Downey K.M."/>
            <person name="Ruck E.C."/>
            <person name="Traller J.C."/>
            <person name="Alverson A.J."/>
        </authorList>
    </citation>
    <scope>NUCLEOTIDE SEQUENCE [LARGE SCALE GENOMIC DNA]</scope>
    <source>
        <strain evidence="2 3">CCMP332</strain>
    </source>
</reference>
<evidence type="ECO:0000313" key="2">
    <source>
        <dbReference type="EMBL" id="KAL3803009.1"/>
    </source>
</evidence>
<sequence>MIEDLATAGDSSTPDTGGSDLQITADKALNPSTRHCDNFDVQIEEFSKVFSPKVSELLSEQALALGTFMGDFSSCDSDDDDYTEQRKRKQKKNDQFDEDEDGMDDEWRRLEGAQNDLRNELALATRLSAFMFDDEYYDDSETNVDGNTSGEANREINTSVGNESERITGAPSSQTQQLDQHSIHHPQLINKGDDTQNNYYGTDPGLSPQQKLHYSLSDHAATLHVTRSDSDRGLYSKPLLSRHDVETLGIVTLPDWITHTTSSALKEYSNEPCPTLTLPSENAKTLNHKPTSNGALENSDNAPPDREAFMEQILSCTTEYIEPPKSKTLRKLFSGWNPTPGERRADDGNARHATGEDINRVTAYSPSPDEGGDSSNDENETDDFDAFVDVDGVPYPVSQTNTRHEPLPIRTVTIRIRPDVLCGAVMGSITDTVERLGGVIVKRQGGHLRAILAGRRMRTWLPGERTSMNAKRDCFVQEDENGDDLRIQPPIHTVDTGGSFENVEDASSIASGITSYLFSSPKPRSKGPTYTNLPPYLVDTQLVTKKLGKTCQRLLLIRVYRIQDCVGARDEEEEEILDIPPSLDANHANNTRINLSGNRIDLEAESEQSLKILTEASALVQRIKAVGGQGFVIEPRHLVLDPVDGSDDATVASHGSTKSYLKSFGDAITSPIRYFSTSSSTTSATGMTLPHQRSAKKIEQDLRRNVSVIELMSKELLRKYRASPSVGTSSRSAFNAAKSKSFGIFPSLNNHDAPYVKASWIFLRECMQDFDQRCLSYSTLGTSTLFQFPALPTLDAHFIFQIKLMCRESMIVSLIKTASELEVFAREFEVSCSNLDQLLRPTFELYKLAPPPLPTPLPLTAYPMDFQAPEDISPPWGPEVAKAIEKISTFTSKCSTEVDRSKESKNTSSFDVADEAILMIVCAFHRQNDTEQGARLGRKNMQVMDRMAKMQAHKRNSIAKIKNSYGSNLIATNAADEFQALRLRSSNLGSLSDAMHSTPEVPLLICNVLVGNATGTCYVTSSQILFVTQLVPIIGGNRIHLVSLTDVDVTINPPSKSVLSPLPAGITLTTNVGKLTKTREEIYSFIPSIGARRFAKFLEVVRDVAMEDPNSLKFSERGGLIYMYDEKM</sequence>
<feature type="compositionally biased region" description="Polar residues" evidence="1">
    <location>
        <begin position="170"/>
        <end position="180"/>
    </location>
</feature>
<organism evidence="2 3">
    <name type="scientific">Cyclotella cryptica</name>
    <dbReference type="NCBI Taxonomy" id="29204"/>
    <lineage>
        <taxon>Eukaryota</taxon>
        <taxon>Sar</taxon>
        <taxon>Stramenopiles</taxon>
        <taxon>Ochrophyta</taxon>
        <taxon>Bacillariophyta</taxon>
        <taxon>Coscinodiscophyceae</taxon>
        <taxon>Thalassiosirophycidae</taxon>
        <taxon>Stephanodiscales</taxon>
        <taxon>Stephanodiscaceae</taxon>
        <taxon>Cyclotella</taxon>
    </lineage>
</organism>
<feature type="compositionally biased region" description="Polar residues" evidence="1">
    <location>
        <begin position="9"/>
        <end position="22"/>
    </location>
</feature>
<dbReference type="AlphaFoldDB" id="A0ABD3QSP7"/>
<feature type="compositionally biased region" description="Polar residues" evidence="1">
    <location>
        <begin position="143"/>
        <end position="162"/>
    </location>
</feature>
<feature type="region of interest" description="Disordered" evidence="1">
    <location>
        <begin position="330"/>
        <end position="382"/>
    </location>
</feature>
<feature type="compositionally biased region" description="Acidic residues" evidence="1">
    <location>
        <begin position="370"/>
        <end position="382"/>
    </location>
</feature>
<comment type="caution">
    <text evidence="2">The sequence shown here is derived from an EMBL/GenBank/DDBJ whole genome shotgun (WGS) entry which is preliminary data.</text>
</comment>
<protein>
    <submittedName>
        <fullName evidence="2">Uncharacterized protein</fullName>
    </submittedName>
</protein>